<accession>A0ACC0PZP6</accession>
<evidence type="ECO:0000313" key="2">
    <source>
        <dbReference type="Proteomes" id="UP001062846"/>
    </source>
</evidence>
<evidence type="ECO:0000313" key="1">
    <source>
        <dbReference type="EMBL" id="KAI8570940.1"/>
    </source>
</evidence>
<comment type="caution">
    <text evidence="1">The sequence shown here is derived from an EMBL/GenBank/DDBJ whole genome shotgun (WGS) entry which is preliminary data.</text>
</comment>
<sequence>MEQQEPGILVGLSLSKVTQETVMQIGRGLCPQYNVDKFNLNGSIFLLEIS</sequence>
<dbReference type="EMBL" id="CM046388">
    <property type="protein sequence ID" value="KAI8570940.1"/>
    <property type="molecule type" value="Genomic_DNA"/>
</dbReference>
<protein>
    <submittedName>
        <fullName evidence="1">Uncharacterized protein</fullName>
    </submittedName>
</protein>
<keyword evidence="2" id="KW-1185">Reference proteome</keyword>
<dbReference type="Proteomes" id="UP001062846">
    <property type="component" value="Chromosome 1"/>
</dbReference>
<proteinExistence type="predicted"/>
<name>A0ACC0PZP6_RHOML</name>
<gene>
    <name evidence="1" type="ORF">RHMOL_Rhmol01G0078500</name>
</gene>
<organism evidence="1 2">
    <name type="scientific">Rhododendron molle</name>
    <name type="common">Chinese azalea</name>
    <name type="synonym">Azalea mollis</name>
    <dbReference type="NCBI Taxonomy" id="49168"/>
    <lineage>
        <taxon>Eukaryota</taxon>
        <taxon>Viridiplantae</taxon>
        <taxon>Streptophyta</taxon>
        <taxon>Embryophyta</taxon>
        <taxon>Tracheophyta</taxon>
        <taxon>Spermatophyta</taxon>
        <taxon>Magnoliopsida</taxon>
        <taxon>eudicotyledons</taxon>
        <taxon>Gunneridae</taxon>
        <taxon>Pentapetalae</taxon>
        <taxon>asterids</taxon>
        <taxon>Ericales</taxon>
        <taxon>Ericaceae</taxon>
        <taxon>Ericoideae</taxon>
        <taxon>Rhodoreae</taxon>
        <taxon>Rhododendron</taxon>
    </lineage>
</organism>
<reference evidence="1" key="1">
    <citation type="submission" date="2022-02" db="EMBL/GenBank/DDBJ databases">
        <title>Plant Genome Project.</title>
        <authorList>
            <person name="Zhang R.-G."/>
        </authorList>
    </citation>
    <scope>NUCLEOTIDE SEQUENCE</scope>
    <source>
        <strain evidence="1">AT1</strain>
    </source>
</reference>